<reference evidence="1 2" key="1">
    <citation type="submission" date="2020-04" db="EMBL/GenBank/DDBJ databases">
        <title>Draft genome of Pyxidicoccus fallax type strain.</title>
        <authorList>
            <person name="Whitworth D.E."/>
        </authorList>
    </citation>
    <scope>NUCLEOTIDE SEQUENCE [LARGE SCALE GENOMIC DNA]</scope>
    <source>
        <strain evidence="1 2">DSM 14698</strain>
    </source>
</reference>
<protein>
    <submittedName>
        <fullName evidence="1">Uncharacterized protein</fullName>
    </submittedName>
</protein>
<dbReference type="EMBL" id="JABBJJ010000104">
    <property type="protein sequence ID" value="NMO17605.1"/>
    <property type="molecule type" value="Genomic_DNA"/>
</dbReference>
<evidence type="ECO:0000313" key="1">
    <source>
        <dbReference type="EMBL" id="NMO17605.1"/>
    </source>
</evidence>
<sequence>MPKNWSFYSQGGEGDGLWHEYTLFEWQVRMSIGHGYRPNHLPREVFAPDLTRDGTMDNFADAILEDISEMYLADALPAHGTNGERSVNVGGSSITYRYRVDPSENRFYIGTFFVNLG</sequence>
<comment type="caution">
    <text evidence="1">The sequence shown here is derived from an EMBL/GenBank/DDBJ whole genome shotgun (WGS) entry which is preliminary data.</text>
</comment>
<name>A0A848LIQ0_9BACT</name>
<proteinExistence type="predicted"/>
<gene>
    <name evidence="1" type="ORF">HG543_22455</name>
</gene>
<dbReference type="AlphaFoldDB" id="A0A848LIQ0"/>
<keyword evidence="2" id="KW-1185">Reference proteome</keyword>
<organism evidence="1 2">
    <name type="scientific">Pyxidicoccus fallax</name>
    <dbReference type="NCBI Taxonomy" id="394095"/>
    <lineage>
        <taxon>Bacteria</taxon>
        <taxon>Pseudomonadati</taxon>
        <taxon>Myxococcota</taxon>
        <taxon>Myxococcia</taxon>
        <taxon>Myxococcales</taxon>
        <taxon>Cystobacterineae</taxon>
        <taxon>Myxococcaceae</taxon>
        <taxon>Pyxidicoccus</taxon>
    </lineage>
</organism>
<evidence type="ECO:0000313" key="2">
    <source>
        <dbReference type="Proteomes" id="UP000518300"/>
    </source>
</evidence>
<dbReference type="RefSeq" id="WP_169346887.1">
    <property type="nucleotide sequence ID" value="NZ_JABBJJ010000104.1"/>
</dbReference>
<accession>A0A848LIQ0</accession>
<dbReference type="Proteomes" id="UP000518300">
    <property type="component" value="Unassembled WGS sequence"/>
</dbReference>